<evidence type="ECO:0000259" key="7">
    <source>
        <dbReference type="PROSITE" id="PS50197"/>
    </source>
</evidence>
<feature type="region of interest" description="Disordered" evidence="6">
    <location>
        <begin position="1598"/>
        <end position="1623"/>
    </location>
</feature>
<feature type="compositionally biased region" description="Polar residues" evidence="6">
    <location>
        <begin position="1605"/>
        <end position="1616"/>
    </location>
</feature>
<evidence type="ECO:0000256" key="3">
    <source>
        <dbReference type="ARBA" id="ARBA00054699"/>
    </source>
</evidence>
<dbReference type="JaponicusDB" id="SJAG_05245">
    <property type="gene designation" value="lvs1"/>
</dbReference>
<dbReference type="InterPro" id="IPR013320">
    <property type="entry name" value="ConA-like_dom_sf"/>
</dbReference>
<gene>
    <name evidence="10" type="primary">lvs1</name>
    <name evidence="9" type="ORF">SJAG_05245</name>
</gene>
<keyword evidence="1 5" id="KW-0853">WD repeat</keyword>
<dbReference type="Pfam" id="PF02138">
    <property type="entry name" value="Beach"/>
    <property type="match status" value="1"/>
</dbReference>
<feature type="region of interest" description="Disordered" evidence="6">
    <location>
        <begin position="1638"/>
        <end position="1668"/>
    </location>
</feature>
<dbReference type="STRING" id="402676.B6JYR8"/>
<dbReference type="CDD" id="cd00065">
    <property type="entry name" value="FYVE_like_SF"/>
    <property type="match status" value="1"/>
</dbReference>
<dbReference type="VEuPathDB" id="FungiDB:SJAG_05245"/>
<evidence type="ECO:0000313" key="11">
    <source>
        <dbReference type="Proteomes" id="UP000001744"/>
    </source>
</evidence>
<dbReference type="InterPro" id="IPR036322">
    <property type="entry name" value="WD40_repeat_dom_sf"/>
</dbReference>
<dbReference type="FunFam" id="1.10.1540.10:FF:000001">
    <property type="entry name" value="neurobeachin isoform X1"/>
    <property type="match status" value="1"/>
</dbReference>
<feature type="domain" description="BEACH-type PH" evidence="8">
    <location>
        <begin position="1675"/>
        <end position="1811"/>
    </location>
</feature>
<dbReference type="PANTHER" id="PTHR46108:SF4">
    <property type="entry name" value="BLUE CHEESE"/>
    <property type="match status" value="1"/>
</dbReference>
<keyword evidence="2" id="KW-0677">Repeat</keyword>
<dbReference type="PROSITE" id="PS51783">
    <property type="entry name" value="PH_BEACH"/>
    <property type="match status" value="1"/>
</dbReference>
<dbReference type="RefSeq" id="XP_002172979.2">
    <property type="nucleotide sequence ID" value="XM_002172943.2"/>
</dbReference>
<dbReference type="InterPro" id="IPR036372">
    <property type="entry name" value="BEACH_dom_sf"/>
</dbReference>
<dbReference type="PANTHER" id="PTHR46108">
    <property type="entry name" value="BLUE CHEESE"/>
    <property type="match status" value="1"/>
</dbReference>
<evidence type="ECO:0000256" key="4">
    <source>
        <dbReference type="ARBA" id="ARBA00073334"/>
    </source>
</evidence>
<feature type="compositionally biased region" description="Acidic residues" evidence="6">
    <location>
        <begin position="1642"/>
        <end position="1663"/>
    </location>
</feature>
<dbReference type="GeneID" id="7049898"/>
<dbReference type="SUPFAM" id="SSF57903">
    <property type="entry name" value="FYVE/PHD zinc finger"/>
    <property type="match status" value="1"/>
</dbReference>
<evidence type="ECO:0000313" key="10">
    <source>
        <dbReference type="JaponicusDB" id="SJAG_05245"/>
    </source>
</evidence>
<dbReference type="InterPro" id="IPR001680">
    <property type="entry name" value="WD40_rpt"/>
</dbReference>
<name>B6JYR8_SCHJY</name>
<protein>
    <recommendedName>
        <fullName evidence="4">Beige protein homolog 1</fullName>
    </recommendedName>
</protein>
<keyword evidence="11" id="KW-1185">Reference proteome</keyword>
<evidence type="ECO:0000256" key="6">
    <source>
        <dbReference type="SAM" id="MobiDB-lite"/>
    </source>
</evidence>
<dbReference type="Proteomes" id="UP000001744">
    <property type="component" value="Unassembled WGS sequence"/>
</dbReference>
<dbReference type="InterPro" id="IPR011993">
    <property type="entry name" value="PH-like_dom_sf"/>
</dbReference>
<evidence type="ECO:0000256" key="2">
    <source>
        <dbReference type="ARBA" id="ARBA00022737"/>
    </source>
</evidence>
<dbReference type="Gene3D" id="2.30.29.30">
    <property type="entry name" value="Pleckstrin-homology domain (PH domain)/Phosphotyrosine-binding domain (PTB)"/>
    <property type="match status" value="1"/>
</dbReference>
<dbReference type="InterPro" id="IPR051944">
    <property type="entry name" value="BEACH_domain_protein"/>
</dbReference>
<evidence type="ECO:0000256" key="5">
    <source>
        <dbReference type="PROSITE-ProRule" id="PRU00221"/>
    </source>
</evidence>
<dbReference type="SMART" id="SM01026">
    <property type="entry name" value="Beach"/>
    <property type="match status" value="1"/>
</dbReference>
<dbReference type="PROSITE" id="PS50197">
    <property type="entry name" value="BEACH"/>
    <property type="match status" value="1"/>
</dbReference>
<dbReference type="EMBL" id="KE651168">
    <property type="protein sequence ID" value="EEB06686.2"/>
    <property type="molecule type" value="Genomic_DNA"/>
</dbReference>
<dbReference type="InterPro" id="IPR000409">
    <property type="entry name" value="BEACH_dom"/>
</dbReference>
<dbReference type="Gene3D" id="1.10.1540.10">
    <property type="entry name" value="BEACH domain"/>
    <property type="match status" value="1"/>
</dbReference>
<dbReference type="OrthoDB" id="26681at2759"/>
<dbReference type="PROSITE" id="PS50082">
    <property type="entry name" value="WD_REPEATS_2"/>
    <property type="match status" value="1"/>
</dbReference>
<feature type="repeat" description="WD" evidence="5">
    <location>
        <begin position="2277"/>
        <end position="2318"/>
    </location>
</feature>
<evidence type="ECO:0000313" key="9">
    <source>
        <dbReference type="EMBL" id="EEB06686.2"/>
    </source>
</evidence>
<dbReference type="Gene3D" id="2.130.10.10">
    <property type="entry name" value="YVTN repeat-like/Quinoprotein amine dehydrogenase"/>
    <property type="match status" value="1"/>
</dbReference>
<dbReference type="SMART" id="SM00320">
    <property type="entry name" value="WD40"/>
    <property type="match status" value="4"/>
</dbReference>
<dbReference type="InterPro" id="IPR011011">
    <property type="entry name" value="Znf_FYVE_PHD"/>
</dbReference>
<organism evidence="9 11">
    <name type="scientific">Schizosaccharomyces japonicus (strain yFS275 / FY16936)</name>
    <name type="common">Fission yeast</name>
    <dbReference type="NCBI Taxonomy" id="402676"/>
    <lineage>
        <taxon>Eukaryota</taxon>
        <taxon>Fungi</taxon>
        <taxon>Dikarya</taxon>
        <taxon>Ascomycota</taxon>
        <taxon>Taphrinomycotina</taxon>
        <taxon>Schizosaccharomycetes</taxon>
        <taxon>Schizosaccharomycetales</taxon>
        <taxon>Schizosaccharomycetaceae</taxon>
        <taxon>Schizosaccharomyces</taxon>
    </lineage>
</organism>
<sequence>MSEDLVSVSSCVESFHSLSQCTTLREITNKLTVLYNQLKTKIPRKLFPQLFITNNGFQILSNVLARLNSENDLSLEIFEKCLRILSLATSYTVLRSWLLVERHVEYWLANAIVKLLPGDGAPLKGHHQRNTSLDAPYASLLEKLSTKVLNAPKVDQSARDAKSALLLRRVKLSSALISFVVNDSDNIAEAFTKIVPEDVPAKDIYASFLTALVGKPLFFPDLLPLVLDILINTELLPPFVNFLCETLKQSVFNRIQIASSSALDFLMVLLFPQSEEPLDESLANLLIEITELSARYGVSNSTLTLVLEEYKKNPRVWIREWIQKTMDACHPPCFYLNPNLKGYASVDYVLNNIKLDDNGYTMSFWLNVDDIPLPQSTTSCSPITLISLADVTKQCLFRVVYFADDRTIRFQFGDSLQNSATHKLYDSSHSVSQKHSLNSSLYGNWHLISFVHVKTSNTLVYFIDGHAIEYNQCPYPFSPSILQPYYISVGANPKQPETQSDALSDSISRFSISKQSTMSETDTAPDTVNMYPEIYLGMVRMHSLPLSSSHIALMYVLGPGFAGSFRENLADYMIYSASTFLNLTFGDKINSSNRDYPSDSLVFVSNANDYVNIGDEGLHKLCSPDTLNVLDNLKSQFYSRIYLNRAATSYDHVFSAAHLSFGVSSGIILPCVSQNIIEAAYNIGGISVLLDFVRSATDDDNLLFSLELFCKAIDSEWRFAEAAEQGHAYEILASILRSKSDSLINEKTLLLISQYCGLSLDPVPSVIKNPLLFHTLFLDFELWAKSLDLDVRLQHLTLLLSLTENNPYAAFNVKRLSKMHLLKKLLFSLRNFLFSVETLPVLKMVFHSIFKYMFTTETIRMVATFVVYSTQNSKRVRRGSRASDLTQRHPLRGTRFTIKQAGRMLCESFIDFLTNSENGAACIRRFSSMITSMWLLFLLREHDTNYFLCGLKLFTQLIRVMGFVYIAKLQQKFYGLRILGKQLAMHVNDEETWILLVSMFLGYGVHKIQRSSEKTLKEKLNELLSSGLEDAYPVMEVFNLLTQSIEYVLKDNFKVLVNPVPSCIEYATSVTEFLLSLQTSFFLDPTHKALMLEEFYRLVMPYTSLYCYLSPADELEQVRDTLEKRLPRTTSLSLLSAGMTGHHRRVSSSTFGKKVRSLSTSKIKYLNSLDNYSKLEVAPSKTSSFLKGCTDLRNTMVDLFPECRVSELLRNVDNLLLRIYLQDIFCSAECQNFNPIPGIYLQAQRHQRLFVTAVSKALCDEILQVIEKLPDLMFKTWVLSNLSIVYWSLTCLWHQGYINSSIFNIRDFGGHLLEKWHNESKIHEIPKTVTQIIARLHASFVHSYLLAFVPLKETSVNELMSILKQLKYWQSIFFQASFFQLGSLDLIWYVLYQIVLLDVPELRTEAVDVWRIFYLHFHANDFLSNRFKDTDSSLQHGLSSVLETDSRQFLTWFDENRINISKHMMAAYEENWQDFVKSANKSKRDKTSATNNTRYSFIKRLIATSELESQKTFETSASIESWMMNLYALECSRFRKMYQDQSDQDVFIRNALQSIENELTLRSFLFKSDDILWELDCTEGAERTRKRLMPCLLPKLKSEPKSKRASGNGQKYNAPTSEPGKSIKDELSQAKGLIENAKPVDLDADESTADKDTEDLTEEEEEKDDKNQSAMHVLVHGDLFEKVFNVGRVVGLDAVEGILVLGKFCIYLMDSFFFRSDHEIVDVRDDSVANERDPFLRLLHEQDINHRLADASTERSVASNWHWLYGELISVMKRCFLLRDVGLELFFKDGRSFLVILPSIKARDSLHQMLLSRNERTSDALTLNSPLPKEVGKKHTMVGALGSRLVSAFSIAATHPATKQWERHEISNFHYLQIVNTLAGRTYNDLTQYPVFPWVIADYESEELDFSDPKTFRDLSKPMGAQTPERKEQFMQRYQMMLGLNDSQQKPFHYGTHYSSAMIVTSFLIRLRPFVDAYLALQGGQFDHADRLFFSIKQTWDSASRDNMADVRELIPEFFYLSEMFVNLNHFDFGVRQSNGMAIDNVVLPPWAKGDPMIFVQKNREALESDYVSAHLHEWIDLIFGCDQKGPSAVNRTNVFHNLSYQGSIDLENIDNELELAATVGIIHNFGQTPNQIFKRPHPPRGLDFTDRATGNLIFGRFEDSTAALIQSYSPVFEITGAVNSISYQHDVDELHALPYNIIQISRNLLLRWGRIDNAIELMPLHSEKRTQLFEELHVKRITHLQACDERSFITVAKDMTLKCWLISHAKPTTLTLKCVLSGHQSEITAVCVCKTFSIIVSGDETGHLIIWDMNRCESVNSMRIAKAPIQTITVNPRNGDIAITHGVYCVLISINGDKLIADRLTRSFSGENEAVTATCFYTGVHSEWLHRELLVTGHANGVIRIWEKKQKDRILIDTVSRFDSLKKTPNWRYQLVREFQPTVGNRRSRKPLFSKITCVYMNGNARMLFTGDVQGRVFAWSLPDTGSSVHLDHSNSAETCVLCDTRFSLMEWRCQCRACGNSNICNDCIVTLPNSHIKVCRECSRRISFNYKNY</sequence>
<dbReference type="eggNOG" id="KOG1786">
    <property type="taxonomic scope" value="Eukaryota"/>
</dbReference>
<dbReference type="CDD" id="cd06071">
    <property type="entry name" value="Beach"/>
    <property type="match status" value="1"/>
</dbReference>
<reference evidence="9 11" key="1">
    <citation type="journal article" date="2011" name="Science">
        <title>Comparative functional genomics of the fission yeasts.</title>
        <authorList>
            <person name="Rhind N."/>
            <person name="Chen Z."/>
            <person name="Yassour M."/>
            <person name="Thompson D.A."/>
            <person name="Haas B.J."/>
            <person name="Habib N."/>
            <person name="Wapinski I."/>
            <person name="Roy S."/>
            <person name="Lin M.F."/>
            <person name="Heiman D.I."/>
            <person name="Young S.K."/>
            <person name="Furuya K."/>
            <person name="Guo Y."/>
            <person name="Pidoux A."/>
            <person name="Chen H.M."/>
            <person name="Robbertse B."/>
            <person name="Goldberg J.M."/>
            <person name="Aoki K."/>
            <person name="Bayne E.H."/>
            <person name="Berlin A.M."/>
            <person name="Desjardins C.A."/>
            <person name="Dobbs E."/>
            <person name="Dukaj L."/>
            <person name="Fan L."/>
            <person name="FitzGerald M.G."/>
            <person name="French C."/>
            <person name="Gujja S."/>
            <person name="Hansen K."/>
            <person name="Keifenheim D."/>
            <person name="Levin J.Z."/>
            <person name="Mosher R.A."/>
            <person name="Mueller C.A."/>
            <person name="Pfiffner J."/>
            <person name="Priest M."/>
            <person name="Russ C."/>
            <person name="Smialowska A."/>
            <person name="Swoboda P."/>
            <person name="Sykes S.M."/>
            <person name="Vaughn M."/>
            <person name="Vengrova S."/>
            <person name="Yoder R."/>
            <person name="Zeng Q."/>
            <person name="Allshire R."/>
            <person name="Baulcombe D."/>
            <person name="Birren B.W."/>
            <person name="Brown W."/>
            <person name="Ekwall K."/>
            <person name="Kellis M."/>
            <person name="Leatherwood J."/>
            <person name="Levin H."/>
            <person name="Margalit H."/>
            <person name="Martienssen R."/>
            <person name="Nieduszynski C.A."/>
            <person name="Spatafora J.W."/>
            <person name="Friedman N."/>
            <person name="Dalgaard J.Z."/>
            <person name="Baumann P."/>
            <person name="Niki H."/>
            <person name="Regev A."/>
            <person name="Nusbaum C."/>
        </authorList>
    </citation>
    <scope>NUCLEOTIDE SEQUENCE [LARGE SCALE GENOMIC DNA]</scope>
    <source>
        <strain evidence="11">yFS275 / FY16936</strain>
    </source>
</reference>
<dbReference type="SUPFAM" id="SSF50729">
    <property type="entry name" value="PH domain-like"/>
    <property type="match status" value="1"/>
</dbReference>
<dbReference type="HOGENOM" id="CLU_000175_0_0_1"/>
<comment type="function">
    <text evidence="3">May be involved in protein sorting and cell wall formation.</text>
</comment>
<dbReference type="GO" id="GO:0007033">
    <property type="term" value="P:vacuole organization"/>
    <property type="evidence" value="ECO:0007669"/>
    <property type="project" value="EnsemblFungi"/>
</dbReference>
<dbReference type="Pfam" id="PF14844">
    <property type="entry name" value="PH_BEACH"/>
    <property type="match status" value="1"/>
</dbReference>
<evidence type="ECO:0000256" key="1">
    <source>
        <dbReference type="ARBA" id="ARBA00022574"/>
    </source>
</evidence>
<accession>B6JYR8</accession>
<dbReference type="InterPro" id="IPR015943">
    <property type="entry name" value="WD40/YVTN_repeat-like_dom_sf"/>
</dbReference>
<dbReference type="InterPro" id="IPR023362">
    <property type="entry name" value="PH-BEACH_dom"/>
</dbReference>
<feature type="domain" description="BEACH" evidence="7">
    <location>
        <begin position="1846"/>
        <end position="2141"/>
    </location>
</feature>
<proteinExistence type="predicted"/>
<dbReference type="SUPFAM" id="SSF50978">
    <property type="entry name" value="WD40 repeat-like"/>
    <property type="match status" value="1"/>
</dbReference>
<evidence type="ECO:0000259" key="8">
    <source>
        <dbReference type="PROSITE" id="PS51783"/>
    </source>
</evidence>
<dbReference type="Pfam" id="PF00400">
    <property type="entry name" value="WD40"/>
    <property type="match status" value="1"/>
</dbReference>
<dbReference type="SUPFAM" id="SSF81837">
    <property type="entry name" value="BEACH domain"/>
    <property type="match status" value="1"/>
</dbReference>
<dbReference type="SUPFAM" id="SSF49899">
    <property type="entry name" value="Concanavalin A-like lectins/glucanases"/>
    <property type="match status" value="1"/>
</dbReference>